<gene>
    <name evidence="1" type="ORF">GCM10010984_06550</name>
    <name evidence="2" type="ORF">SAMN05443634_11218</name>
</gene>
<dbReference type="RefSeq" id="WP_072933722.1">
    <property type="nucleotide sequence ID" value="NZ_BMFL01000003.1"/>
</dbReference>
<dbReference type="EMBL" id="BMFL01000003">
    <property type="protein sequence ID" value="GGE91525.1"/>
    <property type="molecule type" value="Genomic_DNA"/>
</dbReference>
<organism evidence="2 3">
    <name type="scientific">Chishuiella changwenlii</name>
    <dbReference type="NCBI Taxonomy" id="1434701"/>
    <lineage>
        <taxon>Bacteria</taxon>
        <taxon>Pseudomonadati</taxon>
        <taxon>Bacteroidota</taxon>
        <taxon>Flavobacteriia</taxon>
        <taxon>Flavobacteriales</taxon>
        <taxon>Weeksellaceae</taxon>
        <taxon>Chishuiella</taxon>
    </lineage>
</organism>
<accession>A0A1M7BXW3</accession>
<keyword evidence="4" id="KW-1185">Reference proteome</keyword>
<evidence type="ECO:0000313" key="1">
    <source>
        <dbReference type="EMBL" id="GGE91525.1"/>
    </source>
</evidence>
<dbReference type="OrthoDB" id="1253105at2"/>
<reference evidence="1" key="5">
    <citation type="submission" date="2024-05" db="EMBL/GenBank/DDBJ databases">
        <authorList>
            <person name="Sun Q."/>
            <person name="Zhou Y."/>
        </authorList>
    </citation>
    <scope>NUCLEOTIDE SEQUENCE</scope>
    <source>
        <strain evidence="1">CGMCC 1.12707</strain>
    </source>
</reference>
<reference evidence="4" key="4">
    <citation type="journal article" date="2019" name="Int. J. Syst. Evol. Microbiol.">
        <title>The Global Catalogue of Microorganisms (GCM) 10K type strain sequencing project: providing services to taxonomists for standard genome sequencing and annotation.</title>
        <authorList>
            <consortium name="The Broad Institute Genomics Platform"/>
            <consortium name="The Broad Institute Genome Sequencing Center for Infectious Disease"/>
            <person name="Wu L."/>
            <person name="Ma J."/>
        </authorList>
    </citation>
    <scope>NUCLEOTIDE SEQUENCE [LARGE SCALE GENOMIC DNA]</scope>
    <source>
        <strain evidence="4">CGMCC 1.12707</strain>
    </source>
</reference>
<dbReference type="EMBL" id="FRBH01000012">
    <property type="protein sequence ID" value="SHL59898.1"/>
    <property type="molecule type" value="Genomic_DNA"/>
</dbReference>
<protein>
    <recommendedName>
        <fullName evidence="5">GRAM domain-containing protein</fullName>
    </recommendedName>
</protein>
<evidence type="ECO:0000313" key="2">
    <source>
        <dbReference type="EMBL" id="SHL59898.1"/>
    </source>
</evidence>
<dbReference type="Proteomes" id="UP000184120">
    <property type="component" value="Unassembled WGS sequence"/>
</dbReference>
<evidence type="ECO:0000313" key="4">
    <source>
        <dbReference type="Proteomes" id="UP000650994"/>
    </source>
</evidence>
<dbReference type="Proteomes" id="UP000650994">
    <property type="component" value="Unassembled WGS sequence"/>
</dbReference>
<sequence length="96" mass="11137">MENFHTQSGGLILGAIRMTSPLAQIVIREDSLIINHSLFFKLVFTSEDIIDIIPNYDFFEKGVVIKHNKSKYNSKIIFRTFKPDKLIEEIKKTGFF</sequence>
<reference evidence="1" key="1">
    <citation type="journal article" date="2014" name="Int. J. Syst. Evol. Microbiol.">
        <title>Complete genome of a new Firmicutes species belonging to the dominant human colonic microbiota ('Ruminococcus bicirculans') reveals two chromosomes and a selective capacity to utilize plant glucans.</title>
        <authorList>
            <consortium name="NISC Comparative Sequencing Program"/>
            <person name="Wegmann U."/>
            <person name="Louis P."/>
            <person name="Goesmann A."/>
            <person name="Henrissat B."/>
            <person name="Duncan S.H."/>
            <person name="Flint H.J."/>
        </authorList>
    </citation>
    <scope>NUCLEOTIDE SEQUENCE</scope>
    <source>
        <strain evidence="1">CGMCC 1.12707</strain>
    </source>
</reference>
<dbReference type="AlphaFoldDB" id="A0A1M7BXW3"/>
<reference evidence="3" key="2">
    <citation type="submission" date="2016-11" db="EMBL/GenBank/DDBJ databases">
        <authorList>
            <person name="Varghese N."/>
            <person name="Submissions S."/>
        </authorList>
    </citation>
    <scope>NUCLEOTIDE SEQUENCE [LARGE SCALE GENOMIC DNA]</scope>
    <source>
        <strain evidence="3">DSM 27989</strain>
    </source>
</reference>
<dbReference type="STRING" id="1434701.SAMN05443634_11218"/>
<name>A0A1M7BXW3_9FLAO</name>
<proteinExistence type="predicted"/>
<evidence type="ECO:0008006" key="5">
    <source>
        <dbReference type="Google" id="ProtNLM"/>
    </source>
</evidence>
<evidence type="ECO:0000313" key="3">
    <source>
        <dbReference type="Proteomes" id="UP000184120"/>
    </source>
</evidence>
<reference evidence="2" key="3">
    <citation type="submission" date="2016-11" db="EMBL/GenBank/DDBJ databases">
        <authorList>
            <person name="Jaros S."/>
            <person name="Januszkiewicz K."/>
            <person name="Wedrychowicz H."/>
        </authorList>
    </citation>
    <scope>NUCLEOTIDE SEQUENCE [LARGE SCALE GENOMIC DNA]</scope>
    <source>
        <strain evidence="2">DSM 27989</strain>
    </source>
</reference>